<evidence type="ECO:0000313" key="5">
    <source>
        <dbReference type="Proteomes" id="UP000302139"/>
    </source>
</evidence>
<accession>A0A4D4M797</accession>
<dbReference type="EMBL" id="BJHX01000001">
    <property type="protein sequence ID" value="GDY67780.1"/>
    <property type="molecule type" value="Genomic_DNA"/>
</dbReference>
<dbReference type="AlphaFoldDB" id="A0A4D4M797"/>
<feature type="region of interest" description="Disordered" evidence="1">
    <location>
        <begin position="70"/>
        <end position="95"/>
    </location>
</feature>
<protein>
    <submittedName>
        <fullName evidence="2">Uncharacterized protein</fullName>
    </submittedName>
</protein>
<evidence type="ECO:0000313" key="4">
    <source>
        <dbReference type="Proteomes" id="UP000299211"/>
    </source>
</evidence>
<dbReference type="Proteomes" id="UP000299211">
    <property type="component" value="Unassembled WGS sequence"/>
</dbReference>
<gene>
    <name evidence="2" type="ORF">SAV14893_071730</name>
    <name evidence="3" type="ORF">SAV31267_013880</name>
</gene>
<evidence type="ECO:0000256" key="1">
    <source>
        <dbReference type="SAM" id="MobiDB-lite"/>
    </source>
</evidence>
<evidence type="ECO:0000313" key="2">
    <source>
        <dbReference type="EMBL" id="GDY67780.1"/>
    </source>
</evidence>
<reference evidence="2 5" key="2">
    <citation type="submission" date="2019-04" db="EMBL/GenBank/DDBJ databases">
        <title>Draft genome sequences of Streptomyces avermitilis NBRC 14893.</title>
        <authorList>
            <person name="Komaki H."/>
            <person name="Tamura T."/>
            <person name="Hosoyama A."/>
        </authorList>
    </citation>
    <scope>NUCLEOTIDE SEQUENCE [LARGE SCALE GENOMIC DNA]</scope>
    <source>
        <strain evidence="2 5">NBRC 14893</strain>
    </source>
</reference>
<evidence type="ECO:0000313" key="3">
    <source>
        <dbReference type="EMBL" id="GDY71903.1"/>
    </source>
</evidence>
<dbReference type="Proteomes" id="UP000302139">
    <property type="component" value="Unassembled WGS sequence"/>
</dbReference>
<dbReference type="STRING" id="33903.AQJ43_34495"/>
<sequence>MATAITRLAPSATSTVIRVLRSEASADESAEGSSEESAEESAGVEEAWFEESEEDVLLTFAAFPRRLVSHGDRLGESGGAQRGTRIRAQREGETP</sequence>
<proteinExistence type="predicted"/>
<feature type="compositionally biased region" description="Acidic residues" evidence="1">
    <location>
        <begin position="25"/>
        <end position="50"/>
    </location>
</feature>
<dbReference type="EMBL" id="BJHY01000001">
    <property type="protein sequence ID" value="GDY71903.1"/>
    <property type="molecule type" value="Genomic_DNA"/>
</dbReference>
<comment type="caution">
    <text evidence="2">The sequence shown here is derived from an EMBL/GenBank/DDBJ whole genome shotgun (WGS) entry which is preliminary data.</text>
</comment>
<feature type="region of interest" description="Disordered" evidence="1">
    <location>
        <begin position="23"/>
        <end position="50"/>
    </location>
</feature>
<reference evidence="3 4" key="1">
    <citation type="submission" date="2019-04" db="EMBL/GenBank/DDBJ databases">
        <title>Draft genome sequences of Streptomyces avermitilis ATCC 31267.</title>
        <authorList>
            <person name="Komaki H."/>
            <person name="Tamura T."/>
            <person name="Hosoyama A."/>
        </authorList>
    </citation>
    <scope>NUCLEOTIDE SEQUENCE [LARGE SCALE GENOMIC DNA]</scope>
    <source>
        <strain evidence="3 4">ATCC 31267</strain>
    </source>
</reference>
<organism evidence="2 5">
    <name type="scientific">Streptomyces avermitilis</name>
    <dbReference type="NCBI Taxonomy" id="33903"/>
    <lineage>
        <taxon>Bacteria</taxon>
        <taxon>Bacillati</taxon>
        <taxon>Actinomycetota</taxon>
        <taxon>Actinomycetes</taxon>
        <taxon>Kitasatosporales</taxon>
        <taxon>Streptomycetaceae</taxon>
        <taxon>Streptomyces</taxon>
    </lineage>
</organism>
<name>A0A4D4M797_STRAX</name>